<proteinExistence type="predicted"/>
<feature type="compositionally biased region" description="Low complexity" evidence="3">
    <location>
        <begin position="492"/>
        <end position="503"/>
    </location>
</feature>
<keyword evidence="2" id="KW-0677">Repeat</keyword>
<feature type="compositionally biased region" description="Polar residues" evidence="3">
    <location>
        <begin position="509"/>
        <end position="527"/>
    </location>
</feature>
<name>A0AAD4DG34_9FUNG</name>
<gene>
    <name evidence="5" type="ORF">BGZ95_006316</name>
</gene>
<keyword evidence="6" id="KW-1185">Reference proteome</keyword>
<protein>
    <recommendedName>
        <fullName evidence="7">Galactose oxidase</fullName>
    </recommendedName>
</protein>
<evidence type="ECO:0000313" key="6">
    <source>
        <dbReference type="Proteomes" id="UP001194580"/>
    </source>
</evidence>
<dbReference type="Proteomes" id="UP001194580">
    <property type="component" value="Unassembled WGS sequence"/>
</dbReference>
<feature type="compositionally biased region" description="Low complexity" evidence="3">
    <location>
        <begin position="447"/>
        <end position="468"/>
    </location>
</feature>
<evidence type="ECO:0000256" key="1">
    <source>
        <dbReference type="ARBA" id="ARBA00022441"/>
    </source>
</evidence>
<dbReference type="AlphaFoldDB" id="A0AAD4DG34"/>
<keyword evidence="4" id="KW-1133">Transmembrane helix</keyword>
<feature type="compositionally biased region" description="Low complexity" evidence="3">
    <location>
        <begin position="311"/>
        <end position="332"/>
    </location>
</feature>
<dbReference type="Gene3D" id="2.120.10.80">
    <property type="entry name" value="Kelch-type beta propeller"/>
    <property type="match status" value="1"/>
</dbReference>
<dbReference type="InterPro" id="IPR015915">
    <property type="entry name" value="Kelch-typ_b-propeller"/>
</dbReference>
<reference evidence="5" key="1">
    <citation type="journal article" date="2020" name="Fungal Divers.">
        <title>Resolving the Mortierellaceae phylogeny through synthesis of multi-gene phylogenetics and phylogenomics.</title>
        <authorList>
            <person name="Vandepol N."/>
            <person name="Liber J."/>
            <person name="Desiro A."/>
            <person name="Na H."/>
            <person name="Kennedy M."/>
            <person name="Barry K."/>
            <person name="Grigoriev I.V."/>
            <person name="Miller A.N."/>
            <person name="O'Donnell K."/>
            <person name="Stajich J.E."/>
            <person name="Bonito G."/>
        </authorList>
    </citation>
    <scope>NUCLEOTIDE SEQUENCE</scope>
    <source>
        <strain evidence="5">NRRL 28262</strain>
    </source>
</reference>
<keyword evidence="4" id="KW-0812">Transmembrane</keyword>
<organism evidence="5 6">
    <name type="scientific">Linnemannia exigua</name>
    <dbReference type="NCBI Taxonomy" id="604196"/>
    <lineage>
        <taxon>Eukaryota</taxon>
        <taxon>Fungi</taxon>
        <taxon>Fungi incertae sedis</taxon>
        <taxon>Mucoromycota</taxon>
        <taxon>Mortierellomycotina</taxon>
        <taxon>Mortierellomycetes</taxon>
        <taxon>Mortierellales</taxon>
        <taxon>Mortierellaceae</taxon>
        <taxon>Linnemannia</taxon>
    </lineage>
</organism>
<dbReference type="Pfam" id="PF24681">
    <property type="entry name" value="Kelch_KLHDC2_KLHL20_DRC7"/>
    <property type="match status" value="1"/>
</dbReference>
<evidence type="ECO:0000256" key="2">
    <source>
        <dbReference type="ARBA" id="ARBA00022737"/>
    </source>
</evidence>
<feature type="region of interest" description="Disordered" evidence="3">
    <location>
        <begin position="392"/>
        <end position="418"/>
    </location>
</feature>
<keyword evidence="1" id="KW-0880">Kelch repeat</keyword>
<dbReference type="PANTHER" id="PTHR46093:SF19">
    <property type="entry name" value="RAB9 EFFECTOR PROTEIN WITH KELCH MOTIFS-LIKE"/>
    <property type="match status" value="1"/>
</dbReference>
<dbReference type="EMBL" id="JAAAIL010000294">
    <property type="protein sequence ID" value="KAG0277211.1"/>
    <property type="molecule type" value="Genomic_DNA"/>
</dbReference>
<evidence type="ECO:0000313" key="5">
    <source>
        <dbReference type="EMBL" id="KAG0277211.1"/>
    </source>
</evidence>
<feature type="region of interest" description="Disordered" evidence="3">
    <location>
        <begin position="311"/>
        <end position="337"/>
    </location>
</feature>
<keyword evidence="4" id="KW-0472">Membrane</keyword>
<sequence length="551" mass="58872">MTSVFIEGRGLFVHGGQYTKGTQSVATSMTFSIDLSTPWETNQPKYTLMTMEGPTDYMLTSVLFTDNNGWLMVSNATGSKLRLDNLVWSEVSFGTNIMNKDKGLAAATDPITGSMYIINGGVENGVKRTFTYNEVINQYKEIGQTVPMESGFAGAWTNARKTMLIHGGIKANVVQDSLYEFTPSNNVPVIQPVIYTGDAPTARQGHCLVSAYGGSKMIVFGGIGATNATLGDIYILDAGTMKWTKGVDGGASVARAYTACAVSNDMFVAWGGCDGALTTLTSNVTIVYNLKTNQWVPGYSPFPYVAPTTSAGSAAATPSGNPLGTPSETPSGTGEGSKSGGIIGGVVGGLAVIGIVIALYIFRQRRQVNNDKTTIATSAPVTVGKDNVYYNDDKMAPHTDPNAHPTSFIAGSTPPPRFHIFQPSTSEVGPVYQLAFIDHHQQNQLLMEQQQQQQQKEQQQKQAQNPQPRHALKDPQTVDTASPSPMTSVYATSTNSNPGTNSNQPMAMMTTSNGNSANICQFATRNPHTSDDTQIFAGVPSPERHPHTAPH</sequence>
<feature type="region of interest" description="Disordered" evidence="3">
    <location>
        <begin position="447"/>
        <end position="551"/>
    </location>
</feature>
<evidence type="ECO:0008006" key="7">
    <source>
        <dbReference type="Google" id="ProtNLM"/>
    </source>
</evidence>
<dbReference type="SUPFAM" id="SSF117281">
    <property type="entry name" value="Kelch motif"/>
    <property type="match status" value="1"/>
</dbReference>
<dbReference type="PANTHER" id="PTHR46093">
    <property type="entry name" value="ACYL-COA-BINDING DOMAIN-CONTAINING PROTEIN 5"/>
    <property type="match status" value="1"/>
</dbReference>
<accession>A0AAD4DG34</accession>
<evidence type="ECO:0000256" key="3">
    <source>
        <dbReference type="SAM" id="MobiDB-lite"/>
    </source>
</evidence>
<feature type="transmembrane region" description="Helical" evidence="4">
    <location>
        <begin position="341"/>
        <end position="362"/>
    </location>
</feature>
<comment type="caution">
    <text evidence="5">The sequence shown here is derived from an EMBL/GenBank/DDBJ whole genome shotgun (WGS) entry which is preliminary data.</text>
</comment>
<feature type="compositionally biased region" description="Basic and acidic residues" evidence="3">
    <location>
        <begin position="542"/>
        <end position="551"/>
    </location>
</feature>
<evidence type="ECO:0000256" key="4">
    <source>
        <dbReference type="SAM" id="Phobius"/>
    </source>
</evidence>
<feature type="compositionally biased region" description="Polar residues" evidence="3">
    <location>
        <begin position="477"/>
        <end position="491"/>
    </location>
</feature>